<evidence type="ECO:0000256" key="3">
    <source>
        <dbReference type="ARBA" id="ARBA00022729"/>
    </source>
</evidence>
<dbReference type="STRING" id="1166018.FAES_0220"/>
<evidence type="ECO:0000256" key="1">
    <source>
        <dbReference type="ARBA" id="ARBA00004613"/>
    </source>
</evidence>
<keyword evidence="3" id="KW-0732">Signal</keyword>
<dbReference type="Gene3D" id="2.60.40.10">
    <property type="entry name" value="Immunoglobulins"/>
    <property type="match status" value="1"/>
</dbReference>
<dbReference type="EMBL" id="HE796683">
    <property type="protein sequence ID" value="CCG98234.1"/>
    <property type="molecule type" value="Genomic_DNA"/>
</dbReference>
<evidence type="ECO:0000256" key="4">
    <source>
        <dbReference type="SAM" id="MobiDB-lite"/>
    </source>
</evidence>
<dbReference type="HOGENOM" id="CLU_014521_0_0_10"/>
<dbReference type="KEGG" id="fae:FAES_0220"/>
<feature type="region of interest" description="Disordered" evidence="4">
    <location>
        <begin position="530"/>
        <end position="550"/>
    </location>
</feature>
<feature type="compositionally biased region" description="Gly residues" evidence="4">
    <location>
        <begin position="534"/>
        <end position="544"/>
    </location>
</feature>
<dbReference type="PATRIC" id="fig|1166018.3.peg.224"/>
<dbReference type="SUPFAM" id="SSF117074">
    <property type="entry name" value="Hypothetical protein PA1324"/>
    <property type="match status" value="2"/>
</dbReference>
<protein>
    <submittedName>
        <fullName evidence="6">Colossin-A</fullName>
    </submittedName>
</protein>
<evidence type="ECO:0000259" key="5">
    <source>
        <dbReference type="Pfam" id="PF17210"/>
    </source>
</evidence>
<proteinExistence type="predicted"/>
<dbReference type="eggNOG" id="COG4932">
    <property type="taxonomic scope" value="Bacteria"/>
</dbReference>
<keyword evidence="2" id="KW-0964">Secreted</keyword>
<organism evidence="6 7">
    <name type="scientific">Fibrella aestuarina BUZ 2</name>
    <dbReference type="NCBI Taxonomy" id="1166018"/>
    <lineage>
        <taxon>Bacteria</taxon>
        <taxon>Pseudomonadati</taxon>
        <taxon>Bacteroidota</taxon>
        <taxon>Cytophagia</taxon>
        <taxon>Cytophagales</taxon>
        <taxon>Spirosomataceae</taxon>
        <taxon>Fibrella</taxon>
    </lineage>
</organism>
<dbReference type="InterPro" id="IPR033764">
    <property type="entry name" value="Sdr_B"/>
</dbReference>
<dbReference type="GO" id="GO:0005576">
    <property type="term" value="C:extracellular region"/>
    <property type="evidence" value="ECO:0007669"/>
    <property type="project" value="UniProtKB-SubCell"/>
</dbReference>
<keyword evidence="7" id="KW-1185">Reference proteome</keyword>
<comment type="subcellular location">
    <subcellularLocation>
        <location evidence="1">Secreted</location>
    </subcellularLocation>
</comment>
<feature type="domain" description="SD-repeat containing protein B" evidence="5">
    <location>
        <begin position="651"/>
        <end position="703"/>
    </location>
</feature>
<dbReference type="InterPro" id="IPR013783">
    <property type="entry name" value="Ig-like_fold"/>
</dbReference>
<gene>
    <name evidence="6" type="ORF">FAES_0220</name>
</gene>
<evidence type="ECO:0000313" key="7">
    <source>
        <dbReference type="Proteomes" id="UP000011058"/>
    </source>
</evidence>
<dbReference type="Pfam" id="PF17210">
    <property type="entry name" value="SdrD_B"/>
    <property type="match status" value="1"/>
</dbReference>
<accession>I0K281</accession>
<dbReference type="AlphaFoldDB" id="I0K281"/>
<dbReference type="Proteomes" id="UP000011058">
    <property type="component" value="Chromosome"/>
</dbReference>
<name>I0K281_9BACT</name>
<evidence type="ECO:0000313" key="6">
    <source>
        <dbReference type="EMBL" id="CCG98234.1"/>
    </source>
</evidence>
<sequence>MWKFMNHGLVALARRTHVRLCLRLFSQHTCRAVSGVLLLVLSLGSTPVSAQVSGVVFWDFDRNGIQSTAEPAELGAFGLPVLAYVEGIPQPVTATTGLDGHFTFDASQVPSGKRVRLELANRLPYTFDSPGTGSSVQFVQAPTTTVLFGLGDPSDYCQADAPLAVPVYQSGALREAQGMVSFPATVLTTALADNVTPTQVTSSNSLGTVWGTAYQRQSQKLFTLSVLKRHAALGPLGLGGIYWANSGNSGTVSYVDAGNFLTLASNADKTALASRTLSATVGATSVDASVFPMIGKVGFGGATFTPQEDRLWTVNLYEKTLVSIYLGAPARPGSQIGAGDFTSYAIPQLDTDKGINRPWAVNYYRGQLYVGVVNDASISRNRNDLKAYVYAFDLATQQFNPTPVLTVSLAYQKGWTLRGADDASSLANHWEWWSDNWADYSTNVLNNSSTPQLLRVVRPQPILSSIVFDAEGAMVLGFMDRTGHQTSRNQPSPTESSPTPTVLYSGYAGGDLLRAALLNDTYVLEANGSAGSHSGSGVGNGQGPSDGTANGEFYAWEQYNPPFATTTNQETFTGSLLANPNLTNLVASVYNPLTTWSGGASMFDMYNGDLIRRYEVYRDGLSSDPAAPRATFGSANGLGMLCALCDMAPVAIGNRLWVDTNGDGVQDPDEPALAGVRLSLYTADGNWLASTRTNEEGRYSFRSSASLPLPSNATYLIAIGVDLATQQFDTQHQLLRVGKKAYKLTGWNQGTGDNKTYNDSDAFILTGSSTPLNGLPVIQFRLNVPGEVNNSLDAGLQETCDPAATACMPITFRRTR</sequence>
<reference evidence="6 7" key="1">
    <citation type="journal article" date="2012" name="J. Bacteriol.">
        <title>Genome Sequence of Fibrella aestuarina BUZ 2T, a Filamentous Marine Bacterium.</title>
        <authorList>
            <person name="Filippini M."/>
            <person name="Qi W."/>
            <person name="Blom J."/>
            <person name="Goesmann A."/>
            <person name="Smits T.H."/>
            <person name="Bagheri H.C."/>
        </authorList>
    </citation>
    <scope>NUCLEOTIDE SEQUENCE [LARGE SCALE GENOMIC DNA]</scope>
    <source>
        <strain evidence="7">BUZ 2T</strain>
    </source>
</reference>
<evidence type="ECO:0000256" key="2">
    <source>
        <dbReference type="ARBA" id="ARBA00022525"/>
    </source>
</evidence>